<sequence length="91" mass="10505">MTVLTVVLSHKYSGVVTGDKGVLMPRTPDLKRGTRFIPCTGAIYPCYVTDDYCRRQNHIMPWALLILATPQHKQSQVPFTLCYVTDDYWRR</sequence>
<accession>A0A4Y2PNN7</accession>
<feature type="non-terminal residue" evidence="1">
    <location>
        <position position="91"/>
    </location>
</feature>
<dbReference type="AlphaFoldDB" id="A0A4Y2PNN7"/>
<reference evidence="1 2" key="1">
    <citation type="journal article" date="2019" name="Sci. Rep.">
        <title>Orb-weaving spider Araneus ventricosus genome elucidates the spidroin gene catalogue.</title>
        <authorList>
            <person name="Kono N."/>
            <person name="Nakamura H."/>
            <person name="Ohtoshi R."/>
            <person name="Moran D.A.P."/>
            <person name="Shinohara A."/>
            <person name="Yoshida Y."/>
            <person name="Fujiwara M."/>
            <person name="Mori M."/>
            <person name="Tomita M."/>
            <person name="Arakawa K."/>
        </authorList>
    </citation>
    <scope>NUCLEOTIDE SEQUENCE [LARGE SCALE GENOMIC DNA]</scope>
</reference>
<evidence type="ECO:0000313" key="1">
    <source>
        <dbReference type="EMBL" id="GBN52759.1"/>
    </source>
</evidence>
<proteinExistence type="predicted"/>
<evidence type="ECO:0000313" key="2">
    <source>
        <dbReference type="Proteomes" id="UP000499080"/>
    </source>
</evidence>
<keyword evidence="2" id="KW-1185">Reference proteome</keyword>
<gene>
    <name evidence="1" type="ORF">AVEN_155373_1</name>
</gene>
<dbReference type="EMBL" id="BGPR01294409">
    <property type="protein sequence ID" value="GBN52759.1"/>
    <property type="molecule type" value="Genomic_DNA"/>
</dbReference>
<comment type="caution">
    <text evidence="1">The sequence shown here is derived from an EMBL/GenBank/DDBJ whole genome shotgun (WGS) entry which is preliminary data.</text>
</comment>
<protein>
    <submittedName>
        <fullName evidence="1">Uncharacterized protein</fullName>
    </submittedName>
</protein>
<name>A0A4Y2PNN7_ARAVE</name>
<dbReference type="Proteomes" id="UP000499080">
    <property type="component" value="Unassembled WGS sequence"/>
</dbReference>
<organism evidence="1 2">
    <name type="scientific">Araneus ventricosus</name>
    <name type="common">Orbweaver spider</name>
    <name type="synonym">Epeira ventricosa</name>
    <dbReference type="NCBI Taxonomy" id="182803"/>
    <lineage>
        <taxon>Eukaryota</taxon>
        <taxon>Metazoa</taxon>
        <taxon>Ecdysozoa</taxon>
        <taxon>Arthropoda</taxon>
        <taxon>Chelicerata</taxon>
        <taxon>Arachnida</taxon>
        <taxon>Araneae</taxon>
        <taxon>Araneomorphae</taxon>
        <taxon>Entelegynae</taxon>
        <taxon>Araneoidea</taxon>
        <taxon>Araneidae</taxon>
        <taxon>Araneus</taxon>
    </lineage>
</organism>